<evidence type="ECO:0000313" key="3">
    <source>
        <dbReference type="Proteomes" id="UP000035651"/>
    </source>
</evidence>
<dbReference type="Proteomes" id="UP000035651">
    <property type="component" value="Chromosome"/>
</dbReference>
<keyword evidence="3" id="KW-1185">Reference proteome</keyword>
<comment type="similarity">
    <text evidence="1">Belongs to the cytochrome P450 family.</text>
</comment>
<evidence type="ECO:0000256" key="1">
    <source>
        <dbReference type="ARBA" id="ARBA00010617"/>
    </source>
</evidence>
<reference evidence="2" key="1">
    <citation type="submission" date="2016-06" db="EMBL/GenBank/DDBJ databases">
        <title>Complete Genome Sequence of Pandoraea faecigallinarum DSM-23572.</title>
        <authorList>
            <person name="Yong D."/>
            <person name="Ee R."/>
            <person name="Lim Y.-L."/>
            <person name="Yin W.-F."/>
            <person name="Chan K.-G."/>
        </authorList>
    </citation>
    <scope>NUCLEOTIDE SEQUENCE</scope>
    <source>
        <strain evidence="2">DSM 23572</strain>
    </source>
</reference>
<organism evidence="2 3">
    <name type="scientific">Pandoraea faecigallinarum</name>
    <dbReference type="NCBI Taxonomy" id="656179"/>
    <lineage>
        <taxon>Bacteria</taxon>
        <taxon>Pseudomonadati</taxon>
        <taxon>Pseudomonadota</taxon>
        <taxon>Betaproteobacteria</taxon>
        <taxon>Burkholderiales</taxon>
        <taxon>Burkholderiaceae</taxon>
        <taxon>Pandoraea</taxon>
    </lineage>
</organism>
<dbReference type="PANTHER" id="PTHR46696">
    <property type="entry name" value="P450, PUTATIVE (EUROFUNG)-RELATED"/>
    <property type="match status" value="1"/>
</dbReference>
<gene>
    <name evidence="2" type="ORF">AB870_16945</name>
</gene>
<dbReference type="STRING" id="656179.AB870_16945"/>
<dbReference type="SUPFAM" id="SSF48264">
    <property type="entry name" value="Cytochrome P450"/>
    <property type="match status" value="1"/>
</dbReference>
<dbReference type="OrthoDB" id="4168525at2"/>
<dbReference type="AlphaFoldDB" id="A0A0H3X1S3"/>
<dbReference type="GO" id="GO:0016705">
    <property type="term" value="F:oxidoreductase activity, acting on paired donors, with incorporation or reduction of molecular oxygen"/>
    <property type="evidence" value="ECO:0007669"/>
    <property type="project" value="InterPro"/>
</dbReference>
<protein>
    <recommendedName>
        <fullName evidence="4">Cytochrome</fullName>
    </recommendedName>
</protein>
<dbReference type="EMBL" id="CP011807">
    <property type="protein sequence ID" value="AKM32933.2"/>
    <property type="molecule type" value="Genomic_DNA"/>
</dbReference>
<dbReference type="Gene3D" id="1.10.630.10">
    <property type="entry name" value="Cytochrome P450"/>
    <property type="match status" value="1"/>
</dbReference>
<dbReference type="PANTHER" id="PTHR46696:SF1">
    <property type="entry name" value="CYTOCHROME P450 YJIB-RELATED"/>
    <property type="match status" value="1"/>
</dbReference>
<evidence type="ECO:0008006" key="4">
    <source>
        <dbReference type="Google" id="ProtNLM"/>
    </source>
</evidence>
<dbReference type="GO" id="GO:0020037">
    <property type="term" value="F:heme binding"/>
    <property type="evidence" value="ECO:0007669"/>
    <property type="project" value="InterPro"/>
</dbReference>
<name>A0A0H3X1S3_9BURK</name>
<accession>A0A0H3X1S3</accession>
<evidence type="ECO:0000313" key="2">
    <source>
        <dbReference type="EMBL" id="AKM32933.2"/>
    </source>
</evidence>
<dbReference type="GO" id="GO:0004497">
    <property type="term" value="F:monooxygenase activity"/>
    <property type="evidence" value="ECO:0007669"/>
    <property type="project" value="InterPro"/>
</dbReference>
<dbReference type="KEGG" id="pfg:AB870_16945"/>
<sequence>MSVAVPESAAALRASRAPRHALDAVVHPNPYSYYASLAARRPFDFDASLGMWVAAGPDALAQVLRHPACGVRPSGAVVPPALAHGPAGEWFAALVRMNDGAAHAAMKPWLKARLAALQAGRDSLAMLDEASQAACADAYLVCGNTPAARLDDFVFRQPVYALAAWLGVPSTQWTEVYEDVHALVAAMAEAGKPAPVEDVLTRAHHAATALRVRATRWLNADAATGTWLRDTARSAARDERIDFGALIANIVGLFTQTHDACAGLVANSVRRFAQSLCAPPPLVERSVAIRLVSDVIRFDPPVQNTRRFLHASAVIYDRKLAKGDTILAVLASAPSGTSADGIAWTFGLGAHACPGRSPATTLAIAGVHAILSSDADLASVAQSTAYHPLANARIARFAD</sequence>
<dbReference type="GO" id="GO:0005506">
    <property type="term" value="F:iron ion binding"/>
    <property type="evidence" value="ECO:0007669"/>
    <property type="project" value="InterPro"/>
</dbReference>
<proteinExistence type="inferred from homology"/>
<dbReference type="RefSeq" id="WP_053059581.1">
    <property type="nucleotide sequence ID" value="NZ_CP011807.3"/>
</dbReference>
<dbReference type="CDD" id="cd11036">
    <property type="entry name" value="AknT-like"/>
    <property type="match status" value="1"/>
</dbReference>
<dbReference type="InterPro" id="IPR036396">
    <property type="entry name" value="Cyt_P450_sf"/>
</dbReference>